<dbReference type="InterPro" id="IPR011701">
    <property type="entry name" value="MFS"/>
</dbReference>
<feature type="transmembrane region" description="Helical" evidence="6">
    <location>
        <begin position="368"/>
        <end position="387"/>
    </location>
</feature>
<keyword evidence="4 6" id="KW-1133">Transmembrane helix</keyword>
<feature type="transmembrane region" description="Helical" evidence="6">
    <location>
        <begin position="219"/>
        <end position="241"/>
    </location>
</feature>
<feature type="transmembrane region" description="Helical" evidence="6">
    <location>
        <begin position="283"/>
        <end position="299"/>
    </location>
</feature>
<evidence type="ECO:0000259" key="7">
    <source>
        <dbReference type="PROSITE" id="PS50850"/>
    </source>
</evidence>
<keyword evidence="2" id="KW-1003">Cell membrane</keyword>
<protein>
    <submittedName>
        <fullName evidence="8">Unannotated protein</fullName>
    </submittedName>
</protein>
<dbReference type="InterPro" id="IPR036259">
    <property type="entry name" value="MFS_trans_sf"/>
</dbReference>
<gene>
    <name evidence="8" type="ORF">UFOPK2602_02005</name>
</gene>
<organism evidence="8">
    <name type="scientific">freshwater metagenome</name>
    <dbReference type="NCBI Taxonomy" id="449393"/>
    <lineage>
        <taxon>unclassified sequences</taxon>
        <taxon>metagenomes</taxon>
        <taxon>ecological metagenomes</taxon>
    </lineage>
</organism>
<evidence type="ECO:0000256" key="4">
    <source>
        <dbReference type="ARBA" id="ARBA00022989"/>
    </source>
</evidence>
<dbReference type="InterPro" id="IPR050189">
    <property type="entry name" value="MFS_Efflux_Transporters"/>
</dbReference>
<evidence type="ECO:0000256" key="1">
    <source>
        <dbReference type="ARBA" id="ARBA00004651"/>
    </source>
</evidence>
<feature type="transmembrane region" description="Helical" evidence="6">
    <location>
        <begin position="247"/>
        <end position="271"/>
    </location>
</feature>
<feature type="transmembrane region" description="Helical" evidence="6">
    <location>
        <begin position="82"/>
        <end position="101"/>
    </location>
</feature>
<evidence type="ECO:0000256" key="6">
    <source>
        <dbReference type="SAM" id="Phobius"/>
    </source>
</evidence>
<feature type="transmembrane region" description="Helical" evidence="6">
    <location>
        <begin position="107"/>
        <end position="129"/>
    </location>
</feature>
<evidence type="ECO:0000256" key="5">
    <source>
        <dbReference type="ARBA" id="ARBA00023136"/>
    </source>
</evidence>
<feature type="transmembrane region" description="Helical" evidence="6">
    <location>
        <begin position="141"/>
        <end position="165"/>
    </location>
</feature>
<evidence type="ECO:0000256" key="3">
    <source>
        <dbReference type="ARBA" id="ARBA00022692"/>
    </source>
</evidence>
<dbReference type="PANTHER" id="PTHR43124">
    <property type="entry name" value="PURINE EFFLUX PUMP PBUE"/>
    <property type="match status" value="1"/>
</dbReference>
<sequence length="406" mass="42464">MLLGRALDDSYAPEVRMNLTLLTLARLSTNGAFRYVIPFLAVLARGLDISISEIGIALTVSQLTGLLGSVVGRWTDRGSHRLLMVGGLASIATGAGLAAAAPGVWVFGGGLVVLSLGKLVFDVALTSWVSEYVPVNGRGRVFGIIEMSWAAGLFIGVAVLGGITAIWSWRWAYAFSAVVLFAVALAMLVRLPGATPRSPSATRAVAATRTKLTRDAWQFLVSMGFMLLSMQTMISVLGPWLQDEHGYSSGGLAAVSFGLGVFELVSSFAAVRFTDRWGGWRSVMRGGMLIVPAAALFVLTHRFVVVGLIAFAVLTLGFEYCIISSFSVATSLVAGAPGAGLGLMFTANTIGIAAGTMMSTWLYDHYGAATAVFPVVATSCVAVGLLATGLRTQGRRAASVAPAART</sequence>
<feature type="transmembrane region" description="Helical" evidence="6">
    <location>
        <begin position="341"/>
        <end position="362"/>
    </location>
</feature>
<feature type="domain" description="Major facilitator superfamily (MFS) profile" evidence="7">
    <location>
        <begin position="18"/>
        <end position="395"/>
    </location>
</feature>
<dbReference type="InterPro" id="IPR020846">
    <property type="entry name" value="MFS_dom"/>
</dbReference>
<reference evidence="8" key="1">
    <citation type="submission" date="2020-05" db="EMBL/GenBank/DDBJ databases">
        <authorList>
            <person name="Chiriac C."/>
            <person name="Salcher M."/>
            <person name="Ghai R."/>
            <person name="Kavagutti S V."/>
        </authorList>
    </citation>
    <scope>NUCLEOTIDE SEQUENCE</scope>
</reference>
<comment type="subcellular location">
    <subcellularLocation>
        <location evidence="1">Cell membrane</location>
        <topology evidence="1">Multi-pass membrane protein</topology>
    </subcellularLocation>
</comment>
<keyword evidence="3 6" id="KW-0812">Transmembrane</keyword>
<dbReference type="GO" id="GO:0005886">
    <property type="term" value="C:plasma membrane"/>
    <property type="evidence" value="ECO:0007669"/>
    <property type="project" value="UniProtKB-SubCell"/>
</dbReference>
<accession>A0A6J6RR54</accession>
<feature type="transmembrane region" description="Helical" evidence="6">
    <location>
        <begin position="171"/>
        <end position="189"/>
    </location>
</feature>
<dbReference type="GO" id="GO:0022857">
    <property type="term" value="F:transmembrane transporter activity"/>
    <property type="evidence" value="ECO:0007669"/>
    <property type="project" value="InterPro"/>
</dbReference>
<evidence type="ECO:0000256" key="2">
    <source>
        <dbReference type="ARBA" id="ARBA00022475"/>
    </source>
</evidence>
<name>A0A6J6RR54_9ZZZZ</name>
<dbReference type="PROSITE" id="PS50850">
    <property type="entry name" value="MFS"/>
    <property type="match status" value="1"/>
</dbReference>
<dbReference type="PANTHER" id="PTHR43124:SF3">
    <property type="entry name" value="CHLORAMPHENICOL EFFLUX PUMP RV0191"/>
    <property type="match status" value="1"/>
</dbReference>
<proteinExistence type="predicted"/>
<feature type="transmembrane region" description="Helical" evidence="6">
    <location>
        <begin position="305"/>
        <end position="329"/>
    </location>
</feature>
<dbReference type="SUPFAM" id="SSF103473">
    <property type="entry name" value="MFS general substrate transporter"/>
    <property type="match status" value="1"/>
</dbReference>
<evidence type="ECO:0000313" key="8">
    <source>
        <dbReference type="EMBL" id="CAB4724972.1"/>
    </source>
</evidence>
<dbReference type="Pfam" id="PF07690">
    <property type="entry name" value="MFS_1"/>
    <property type="match status" value="1"/>
</dbReference>
<dbReference type="AlphaFoldDB" id="A0A6J6RR54"/>
<feature type="transmembrane region" description="Helical" evidence="6">
    <location>
        <begin position="49"/>
        <end position="70"/>
    </location>
</feature>
<dbReference type="Gene3D" id="1.20.1250.20">
    <property type="entry name" value="MFS general substrate transporter like domains"/>
    <property type="match status" value="1"/>
</dbReference>
<dbReference type="EMBL" id="CAEZXX010000177">
    <property type="protein sequence ID" value="CAB4724972.1"/>
    <property type="molecule type" value="Genomic_DNA"/>
</dbReference>
<keyword evidence="5 6" id="KW-0472">Membrane</keyword>